<dbReference type="PANTHER" id="PTHR48413:SF1">
    <property type="entry name" value="PROTEIN HEAT-STRESS-ASSOCIATED 32"/>
    <property type="match status" value="1"/>
</dbReference>
<dbReference type="EMBL" id="JASBNA010000136">
    <property type="protein sequence ID" value="KAK7676089.1"/>
    <property type="molecule type" value="Genomic_DNA"/>
</dbReference>
<reference evidence="2 3" key="1">
    <citation type="submission" date="2022-09" db="EMBL/GenBank/DDBJ databases">
        <authorList>
            <person name="Palmer J.M."/>
        </authorList>
    </citation>
    <scope>NUCLEOTIDE SEQUENCE [LARGE SCALE GENOMIC DNA]</scope>
    <source>
        <strain evidence="2 3">DSM 7382</strain>
    </source>
</reference>
<dbReference type="Pfam" id="PF02679">
    <property type="entry name" value="ComA"/>
    <property type="match status" value="1"/>
</dbReference>
<comment type="caution">
    <text evidence="2">The sequence shown here is derived from an EMBL/GenBank/DDBJ whole genome shotgun (WGS) entry which is preliminary data.</text>
</comment>
<dbReference type="InterPro" id="IPR036112">
    <property type="entry name" value="ComA_synth_sf"/>
</dbReference>
<dbReference type="Proteomes" id="UP001385951">
    <property type="component" value="Unassembled WGS sequence"/>
</dbReference>
<dbReference type="SUPFAM" id="SSF102110">
    <property type="entry name" value="(2r)-phospho-3-sulfolactate synthase ComA"/>
    <property type="match status" value="1"/>
</dbReference>
<dbReference type="InterPro" id="IPR003830">
    <property type="entry name" value="ComA_synth"/>
</dbReference>
<keyword evidence="3" id="KW-1185">Reference proteome</keyword>
<evidence type="ECO:0000313" key="3">
    <source>
        <dbReference type="Proteomes" id="UP001385951"/>
    </source>
</evidence>
<evidence type="ECO:0000313" key="2">
    <source>
        <dbReference type="EMBL" id="KAK7676089.1"/>
    </source>
</evidence>
<dbReference type="AlphaFoldDB" id="A0AAW0FDF7"/>
<proteinExistence type="inferred from homology"/>
<comment type="similarity">
    <text evidence="1">Belongs to the phosphosulfolactate synthase family.</text>
</comment>
<name>A0AAW0FDF7_9APHY</name>
<evidence type="ECO:0008006" key="4">
    <source>
        <dbReference type="Google" id="ProtNLM"/>
    </source>
</evidence>
<accession>A0AAW0FDF7</accession>
<protein>
    <recommendedName>
        <fullName evidence="4">Phosphosulfolactate synthase</fullName>
    </recommendedName>
</protein>
<dbReference type="InterPro" id="IPR013785">
    <property type="entry name" value="Aldolase_TIM"/>
</dbReference>
<gene>
    <name evidence="2" type="ORF">QCA50_020960</name>
</gene>
<dbReference type="Gene3D" id="3.20.20.70">
    <property type="entry name" value="Aldolase class I"/>
    <property type="match status" value="1"/>
</dbReference>
<evidence type="ECO:0000256" key="1">
    <source>
        <dbReference type="ARBA" id="ARBA00010424"/>
    </source>
</evidence>
<sequence>MLASTSNLLRSVVRAPLTRYIPSHTRLLSTTSFLDIQKRVDTPFAFLPANTLESKETRTKGLTEIRGPYYAPVTNTYLHELLSDWGEYVDGIKFAGGAFSLMPEDRLKGLIDTVHKHGCYVSTGGYIERVIAASSGNKDVISKYLTTCKNMGFDVLELSSGFISIPTEDWASLIELTTAHGLKPKPEVGIQWGAGGDASVAELESAGTRDPKWLIDRANTFLDAGAHMIMIESEGITENVSSWRTDVISAITSALPAEKIMFEACRFPRILLSHPEPRRTSQFIHRP</sequence>
<organism evidence="2 3">
    <name type="scientific">Cerrena zonata</name>
    <dbReference type="NCBI Taxonomy" id="2478898"/>
    <lineage>
        <taxon>Eukaryota</taxon>
        <taxon>Fungi</taxon>
        <taxon>Dikarya</taxon>
        <taxon>Basidiomycota</taxon>
        <taxon>Agaricomycotina</taxon>
        <taxon>Agaricomycetes</taxon>
        <taxon>Polyporales</taxon>
        <taxon>Cerrenaceae</taxon>
        <taxon>Cerrena</taxon>
    </lineage>
</organism>
<dbReference type="PANTHER" id="PTHR48413">
    <property type="match status" value="1"/>
</dbReference>